<dbReference type="CDD" id="cd16432">
    <property type="entry name" value="CheB_Rec"/>
    <property type="match status" value="1"/>
</dbReference>
<dbReference type="PANTHER" id="PTHR42872">
    <property type="entry name" value="PROTEIN-GLUTAMATE METHYLESTERASE/PROTEIN-GLUTAMINE GLUTAMINASE"/>
    <property type="match status" value="1"/>
</dbReference>
<dbReference type="AlphaFoldDB" id="A0A2S6HDF3"/>
<keyword evidence="1 5" id="KW-0963">Cytoplasm</keyword>
<dbReference type="CDD" id="cd17541">
    <property type="entry name" value="REC_CheB-like"/>
    <property type="match status" value="1"/>
</dbReference>
<evidence type="ECO:0000259" key="8">
    <source>
        <dbReference type="PROSITE" id="PS50110"/>
    </source>
</evidence>
<gene>
    <name evidence="5" type="primary">cheB</name>
    <name evidence="10" type="ORF">B0F87_106271</name>
</gene>
<evidence type="ECO:0000256" key="5">
    <source>
        <dbReference type="HAMAP-Rule" id="MF_00099"/>
    </source>
</evidence>
<feature type="active site" evidence="5 6">
    <location>
        <position position="308"/>
    </location>
</feature>
<dbReference type="InterPro" id="IPR035909">
    <property type="entry name" value="CheB_C"/>
</dbReference>
<feature type="active site" evidence="5 6">
    <location>
        <position position="186"/>
    </location>
</feature>
<dbReference type="InterPro" id="IPR008248">
    <property type="entry name" value="CheB-like"/>
</dbReference>
<keyword evidence="2 5" id="KW-0145">Chemotaxis</keyword>
<dbReference type="SUPFAM" id="SSF52172">
    <property type="entry name" value="CheY-like"/>
    <property type="match status" value="1"/>
</dbReference>
<dbReference type="GO" id="GO:0008984">
    <property type="term" value="F:protein-glutamate methylesterase activity"/>
    <property type="evidence" value="ECO:0007669"/>
    <property type="project" value="UniProtKB-UniRule"/>
</dbReference>
<comment type="caution">
    <text evidence="10">The sequence shown here is derived from an EMBL/GenBank/DDBJ whole genome shotgun (WGS) entry which is preliminary data.</text>
</comment>
<organism evidence="10 11">
    <name type="scientific">Methylobacter tundripaludum</name>
    <dbReference type="NCBI Taxonomy" id="173365"/>
    <lineage>
        <taxon>Bacteria</taxon>
        <taxon>Pseudomonadati</taxon>
        <taxon>Pseudomonadota</taxon>
        <taxon>Gammaproteobacteria</taxon>
        <taxon>Methylococcales</taxon>
        <taxon>Methylococcaceae</taxon>
        <taxon>Methylobacter</taxon>
    </lineage>
</organism>
<feature type="domain" description="Response regulatory" evidence="8">
    <location>
        <begin position="5"/>
        <end position="122"/>
    </location>
</feature>
<feature type="domain" description="CheB-type methylesterase" evidence="9">
    <location>
        <begin position="174"/>
        <end position="366"/>
    </location>
</feature>
<dbReference type="EMBL" id="PTIZ01000006">
    <property type="protein sequence ID" value="PPK75423.1"/>
    <property type="molecule type" value="Genomic_DNA"/>
</dbReference>
<keyword evidence="3 5" id="KW-0378">Hydrolase</keyword>
<dbReference type="EC" id="3.5.1.44" evidence="5"/>
<accession>A0A2S6HDF3</accession>
<reference evidence="10 11" key="1">
    <citation type="submission" date="2018-02" db="EMBL/GenBank/DDBJ databases">
        <title>Subsurface microbial communities from deep shales in Ohio and West Virginia, USA.</title>
        <authorList>
            <person name="Wrighton K."/>
        </authorList>
    </citation>
    <scope>NUCLEOTIDE SEQUENCE [LARGE SCALE GENOMIC DNA]</scope>
    <source>
        <strain evidence="10 11">OWC-DMM</strain>
    </source>
</reference>
<dbReference type="SUPFAM" id="SSF52738">
    <property type="entry name" value="Methylesterase CheB, C-terminal domain"/>
    <property type="match status" value="1"/>
</dbReference>
<sequence>MGKIRVLIIDDSALIRKILTEVLSSSPDIEVVGAAADPLIAREMIKQLNPDVLTLDIEMPHMDGITFLSNLMRLRPTPVVMISTLTEHGAEATLNALALGAVDFIAKPKVDVVNTLNDYAEEIISKVIVAAQAKVGNIQNRAVKPKSPAATVPDISEKHSVDVILKPAPIKTHISPTNKIIVLGASTGGTEAIKTVVKGFSSDTPPILITQHLPAAFSQSFVRHIDLATEMSACIPQHGQTVEPGNIYLSPGDRHMLVIREGGKYIIHLSDGLPVNRHKPAVDVLFRSAAQCAGANAIGVLLTGMGADGAMGMKEMHDAGAKTVIQDEQSSVVWGMPGAAFKLGCTDYVVSLEEVSHKVLSLVKSGNAGKVL</sequence>
<comment type="catalytic activity">
    <reaction evidence="5">
        <text>L-glutaminyl-[protein] + H2O = L-glutamyl-[protein] + NH4(+)</text>
        <dbReference type="Rhea" id="RHEA:16441"/>
        <dbReference type="Rhea" id="RHEA-COMP:10207"/>
        <dbReference type="Rhea" id="RHEA-COMP:10208"/>
        <dbReference type="ChEBI" id="CHEBI:15377"/>
        <dbReference type="ChEBI" id="CHEBI:28938"/>
        <dbReference type="ChEBI" id="CHEBI:29973"/>
        <dbReference type="ChEBI" id="CHEBI:30011"/>
        <dbReference type="EC" id="3.5.1.44"/>
    </reaction>
</comment>
<dbReference type="PROSITE" id="PS50110">
    <property type="entry name" value="RESPONSE_REGULATORY"/>
    <property type="match status" value="1"/>
</dbReference>
<dbReference type="Gene3D" id="3.40.50.2300">
    <property type="match status" value="1"/>
</dbReference>
<evidence type="ECO:0000256" key="2">
    <source>
        <dbReference type="ARBA" id="ARBA00022500"/>
    </source>
</evidence>
<dbReference type="SMART" id="SM00448">
    <property type="entry name" value="REC"/>
    <property type="match status" value="1"/>
</dbReference>
<dbReference type="PIRSF" id="PIRSF000876">
    <property type="entry name" value="RR_chemtxs_CheB"/>
    <property type="match status" value="1"/>
</dbReference>
<dbReference type="Proteomes" id="UP000240010">
    <property type="component" value="Unassembled WGS sequence"/>
</dbReference>
<dbReference type="Gene3D" id="3.40.50.180">
    <property type="entry name" value="Methylesterase CheB, C-terminal domain"/>
    <property type="match status" value="1"/>
</dbReference>
<name>A0A2S6HDF3_9GAMM</name>
<dbReference type="Pfam" id="PF00072">
    <property type="entry name" value="Response_reg"/>
    <property type="match status" value="1"/>
</dbReference>
<protein>
    <recommendedName>
        <fullName evidence="5">Protein-glutamate methylesterase/protein-glutamine glutaminase</fullName>
        <ecNumber evidence="5">3.1.1.61</ecNumber>
        <ecNumber evidence="5">3.5.1.44</ecNumber>
    </recommendedName>
</protein>
<evidence type="ECO:0000313" key="10">
    <source>
        <dbReference type="EMBL" id="PPK75423.1"/>
    </source>
</evidence>
<evidence type="ECO:0000256" key="7">
    <source>
        <dbReference type="PROSITE-ProRule" id="PRU00169"/>
    </source>
</evidence>
<proteinExistence type="inferred from homology"/>
<dbReference type="RefSeq" id="WP_104429269.1">
    <property type="nucleotide sequence ID" value="NZ_PTIZ01000006.1"/>
</dbReference>
<dbReference type="EC" id="3.1.1.61" evidence="5"/>
<feature type="modified residue" description="4-aspartylphosphate" evidence="5 7">
    <location>
        <position position="56"/>
    </location>
</feature>
<dbReference type="PROSITE" id="PS50122">
    <property type="entry name" value="CHEB"/>
    <property type="match status" value="1"/>
</dbReference>
<evidence type="ECO:0000256" key="3">
    <source>
        <dbReference type="ARBA" id="ARBA00022801"/>
    </source>
</evidence>
<dbReference type="InterPro" id="IPR011006">
    <property type="entry name" value="CheY-like_superfamily"/>
</dbReference>
<dbReference type="Pfam" id="PF01339">
    <property type="entry name" value="CheB_methylest"/>
    <property type="match status" value="1"/>
</dbReference>
<dbReference type="HAMAP" id="MF_00099">
    <property type="entry name" value="CheB_chemtxs"/>
    <property type="match status" value="1"/>
</dbReference>
<evidence type="ECO:0000256" key="4">
    <source>
        <dbReference type="ARBA" id="ARBA00048267"/>
    </source>
</evidence>
<evidence type="ECO:0000256" key="1">
    <source>
        <dbReference type="ARBA" id="ARBA00022490"/>
    </source>
</evidence>
<dbReference type="NCBIfam" id="NF009206">
    <property type="entry name" value="PRK12555.1"/>
    <property type="match status" value="1"/>
</dbReference>
<dbReference type="GO" id="GO:0000156">
    <property type="term" value="F:phosphorelay response regulator activity"/>
    <property type="evidence" value="ECO:0007669"/>
    <property type="project" value="InterPro"/>
</dbReference>
<keyword evidence="5 7" id="KW-0597">Phosphoprotein</keyword>
<dbReference type="GO" id="GO:0006935">
    <property type="term" value="P:chemotaxis"/>
    <property type="evidence" value="ECO:0007669"/>
    <property type="project" value="UniProtKB-UniRule"/>
</dbReference>
<dbReference type="InterPro" id="IPR001789">
    <property type="entry name" value="Sig_transdc_resp-reg_receiver"/>
</dbReference>
<comment type="catalytic activity">
    <reaction evidence="4 5">
        <text>[protein]-L-glutamate 5-O-methyl ester + H2O = L-glutamyl-[protein] + methanol + H(+)</text>
        <dbReference type="Rhea" id="RHEA:23236"/>
        <dbReference type="Rhea" id="RHEA-COMP:10208"/>
        <dbReference type="Rhea" id="RHEA-COMP:10311"/>
        <dbReference type="ChEBI" id="CHEBI:15377"/>
        <dbReference type="ChEBI" id="CHEBI:15378"/>
        <dbReference type="ChEBI" id="CHEBI:17790"/>
        <dbReference type="ChEBI" id="CHEBI:29973"/>
        <dbReference type="ChEBI" id="CHEBI:82795"/>
        <dbReference type="EC" id="3.1.1.61"/>
    </reaction>
</comment>
<feature type="active site" evidence="5 6">
    <location>
        <position position="212"/>
    </location>
</feature>
<dbReference type="GO" id="GO:0050568">
    <property type="term" value="F:protein-glutamine glutaminase activity"/>
    <property type="evidence" value="ECO:0007669"/>
    <property type="project" value="UniProtKB-UniRule"/>
</dbReference>
<comment type="domain">
    <text evidence="5">Contains a C-terminal catalytic domain, and an N-terminal region which modulates catalytic activity.</text>
</comment>
<evidence type="ECO:0000313" key="11">
    <source>
        <dbReference type="Proteomes" id="UP000240010"/>
    </source>
</evidence>
<comment type="subcellular location">
    <subcellularLocation>
        <location evidence="5">Cytoplasm</location>
    </subcellularLocation>
</comment>
<evidence type="ECO:0000256" key="6">
    <source>
        <dbReference type="PROSITE-ProRule" id="PRU00050"/>
    </source>
</evidence>
<dbReference type="PANTHER" id="PTHR42872:SF6">
    <property type="entry name" value="PROTEIN-GLUTAMATE METHYLESTERASE_PROTEIN-GLUTAMINE GLUTAMINASE"/>
    <property type="match status" value="1"/>
</dbReference>
<comment type="function">
    <text evidence="5">Involved in chemotaxis. Part of a chemotaxis signal transduction system that modulates chemotaxis in response to various stimuli. Catalyzes the demethylation of specific methylglutamate residues introduced into the chemoreceptors (methyl-accepting chemotaxis proteins or MCP) by CheR. Also mediates the irreversible deamidation of specific glutamine residues to glutamic acid.</text>
</comment>
<comment type="PTM">
    <text evidence="5">Phosphorylated by CheA. Phosphorylation of the N-terminal regulatory domain activates the methylesterase activity.</text>
</comment>
<evidence type="ECO:0000259" key="9">
    <source>
        <dbReference type="PROSITE" id="PS50122"/>
    </source>
</evidence>
<dbReference type="GO" id="GO:0005737">
    <property type="term" value="C:cytoplasm"/>
    <property type="evidence" value="ECO:0007669"/>
    <property type="project" value="UniProtKB-SubCell"/>
</dbReference>
<dbReference type="NCBIfam" id="NF001965">
    <property type="entry name" value="PRK00742.1"/>
    <property type="match status" value="1"/>
</dbReference>
<dbReference type="InterPro" id="IPR000673">
    <property type="entry name" value="Sig_transdc_resp-reg_Me-estase"/>
</dbReference>
<comment type="similarity">
    <text evidence="5">Belongs to the CheB family.</text>
</comment>